<gene>
    <name evidence="3" type="ORF">Pla175_12860</name>
</gene>
<dbReference type="GO" id="GO:0005829">
    <property type="term" value="C:cytosol"/>
    <property type="evidence" value="ECO:0007669"/>
    <property type="project" value="TreeGrafter"/>
</dbReference>
<dbReference type="PANTHER" id="PTHR47396">
    <property type="entry name" value="TYPE I RESTRICTION ENZYME ECOKI R PROTEIN"/>
    <property type="match status" value="1"/>
</dbReference>
<proteinExistence type="predicted"/>
<dbReference type="SUPFAM" id="SSF52540">
    <property type="entry name" value="P-loop containing nucleoside triphosphate hydrolases"/>
    <property type="match status" value="1"/>
</dbReference>
<dbReference type="PROSITE" id="PS51192">
    <property type="entry name" value="HELICASE_ATP_BIND_1"/>
    <property type="match status" value="1"/>
</dbReference>
<sequence>MVNLRPYQRAAVLAVYLFWRTKLGSPAVVMPTGSGKTVVIAQLSSDAATRWGGRVLILSHSREIVKQIVNKLRTAFPGLDVGVHAAGLKRHDTQNQIVVAQIQTAHGRACELGAFDVVIIDECHTVSTKNKGRYRKLLADLMVINPNTRVVGFTATPFRLDSGPICTPDGVFSEVCYEVSVAELMRDGYLSPITTKSGCLQPDLSGVRIRGRDYDQQQLGHAMDQEAPVIAACEELVDSTAARSATLIFATSVPHARRIVETLQQEHGLACGFICGATPTAERDATLARFAAGELRFLCNVGVLTTGYDAPHIDCVVLLRPTMSCGLYVQMVGRGFRLHPGKEDCLVLDFGGNVDRHGPIDALRIKTERAGEGAGESIVKTCPECQGQIAVGFLTCPQCGHAFPPPKRQTHRAQATSAPILSMSITNTVYRVADVCYSVHHGRRAAEGAPPTMRVEYAIGRLVWQSEWVCIEHDGYARQKAELWWRARTDLPVPDSVAEAVEIAESGVLATPSAITVCEVEGDQFPKIVAYDFATRSEPQTAASAALSQEGAADA</sequence>
<accession>A0A518D8W0</accession>
<dbReference type="Pfam" id="PF00271">
    <property type="entry name" value="Helicase_C"/>
    <property type="match status" value="1"/>
</dbReference>
<dbReference type="Gene3D" id="3.40.50.300">
    <property type="entry name" value="P-loop containing nucleotide triphosphate hydrolases"/>
    <property type="match status" value="2"/>
</dbReference>
<dbReference type="InterPro" id="IPR006935">
    <property type="entry name" value="Helicase/UvrB_N"/>
</dbReference>
<dbReference type="CDD" id="cd18799">
    <property type="entry name" value="SF2_C_EcoAI-like"/>
    <property type="match status" value="1"/>
</dbReference>
<feature type="domain" description="Helicase C-terminal" evidence="2">
    <location>
        <begin position="232"/>
        <end position="390"/>
    </location>
</feature>
<dbReference type="PROSITE" id="PS51194">
    <property type="entry name" value="HELICASE_CTER"/>
    <property type="match status" value="1"/>
</dbReference>
<evidence type="ECO:0000259" key="2">
    <source>
        <dbReference type="PROSITE" id="PS51194"/>
    </source>
</evidence>
<dbReference type="Pfam" id="PF04851">
    <property type="entry name" value="ResIII"/>
    <property type="match status" value="1"/>
</dbReference>
<keyword evidence="4" id="KW-1185">Reference proteome</keyword>
<dbReference type="InterPro" id="IPR027417">
    <property type="entry name" value="P-loop_NTPase"/>
</dbReference>
<dbReference type="InterPro" id="IPR001650">
    <property type="entry name" value="Helicase_C-like"/>
</dbReference>
<dbReference type="GO" id="GO:0003677">
    <property type="term" value="F:DNA binding"/>
    <property type="evidence" value="ECO:0007669"/>
    <property type="project" value="InterPro"/>
</dbReference>
<dbReference type="KEGG" id="pnd:Pla175_12860"/>
<dbReference type="SMART" id="SM00487">
    <property type="entry name" value="DEXDc"/>
    <property type="match status" value="1"/>
</dbReference>
<dbReference type="Proteomes" id="UP000317429">
    <property type="component" value="Chromosome"/>
</dbReference>
<dbReference type="RefSeq" id="WP_145282265.1">
    <property type="nucleotide sequence ID" value="NZ_CP036291.1"/>
</dbReference>
<name>A0A518D8W0_9BACT</name>
<dbReference type="SMART" id="SM00490">
    <property type="entry name" value="HELICc"/>
    <property type="match status" value="1"/>
</dbReference>
<evidence type="ECO:0000259" key="1">
    <source>
        <dbReference type="PROSITE" id="PS51192"/>
    </source>
</evidence>
<dbReference type="EMBL" id="CP036291">
    <property type="protein sequence ID" value="QDU87919.1"/>
    <property type="molecule type" value="Genomic_DNA"/>
</dbReference>
<dbReference type="OrthoDB" id="9802848at2"/>
<protein>
    <submittedName>
        <fullName evidence="3">Type I restriction enzyme EcoKI subunit R</fullName>
    </submittedName>
</protein>
<evidence type="ECO:0000313" key="3">
    <source>
        <dbReference type="EMBL" id="QDU87919.1"/>
    </source>
</evidence>
<dbReference type="InterPro" id="IPR050742">
    <property type="entry name" value="Helicase_Restrict-Modif_Enz"/>
</dbReference>
<organism evidence="3 4">
    <name type="scientific">Pirellulimonas nuda</name>
    <dbReference type="NCBI Taxonomy" id="2528009"/>
    <lineage>
        <taxon>Bacteria</taxon>
        <taxon>Pseudomonadati</taxon>
        <taxon>Planctomycetota</taxon>
        <taxon>Planctomycetia</taxon>
        <taxon>Pirellulales</taxon>
        <taxon>Lacipirellulaceae</taxon>
        <taxon>Pirellulimonas</taxon>
    </lineage>
</organism>
<dbReference type="GO" id="GO:0005524">
    <property type="term" value="F:ATP binding"/>
    <property type="evidence" value="ECO:0007669"/>
    <property type="project" value="InterPro"/>
</dbReference>
<dbReference type="GO" id="GO:0016787">
    <property type="term" value="F:hydrolase activity"/>
    <property type="evidence" value="ECO:0007669"/>
    <property type="project" value="InterPro"/>
</dbReference>
<feature type="domain" description="Helicase ATP-binding" evidence="1">
    <location>
        <begin position="28"/>
        <end position="157"/>
    </location>
</feature>
<dbReference type="InterPro" id="IPR014001">
    <property type="entry name" value="Helicase_ATP-bd"/>
</dbReference>
<evidence type="ECO:0000313" key="4">
    <source>
        <dbReference type="Proteomes" id="UP000317429"/>
    </source>
</evidence>
<dbReference type="AlphaFoldDB" id="A0A518D8W0"/>
<reference evidence="3 4" key="1">
    <citation type="submission" date="2019-02" db="EMBL/GenBank/DDBJ databases">
        <title>Deep-cultivation of Planctomycetes and their phenomic and genomic characterization uncovers novel biology.</title>
        <authorList>
            <person name="Wiegand S."/>
            <person name="Jogler M."/>
            <person name="Boedeker C."/>
            <person name="Pinto D."/>
            <person name="Vollmers J."/>
            <person name="Rivas-Marin E."/>
            <person name="Kohn T."/>
            <person name="Peeters S.H."/>
            <person name="Heuer A."/>
            <person name="Rast P."/>
            <person name="Oberbeckmann S."/>
            <person name="Bunk B."/>
            <person name="Jeske O."/>
            <person name="Meyerdierks A."/>
            <person name="Storesund J.E."/>
            <person name="Kallscheuer N."/>
            <person name="Luecker S."/>
            <person name="Lage O.M."/>
            <person name="Pohl T."/>
            <person name="Merkel B.J."/>
            <person name="Hornburger P."/>
            <person name="Mueller R.-W."/>
            <person name="Bruemmer F."/>
            <person name="Labrenz M."/>
            <person name="Spormann A.M."/>
            <person name="Op den Camp H."/>
            <person name="Overmann J."/>
            <person name="Amann R."/>
            <person name="Jetten M.S.M."/>
            <person name="Mascher T."/>
            <person name="Medema M.H."/>
            <person name="Devos D.P."/>
            <person name="Kaster A.-K."/>
            <person name="Ovreas L."/>
            <person name="Rohde M."/>
            <person name="Galperin M.Y."/>
            <person name="Jogler C."/>
        </authorList>
    </citation>
    <scope>NUCLEOTIDE SEQUENCE [LARGE SCALE GENOMIC DNA]</scope>
    <source>
        <strain evidence="3 4">Pla175</strain>
    </source>
</reference>
<dbReference type="PANTHER" id="PTHR47396:SF1">
    <property type="entry name" value="ATP-DEPENDENT HELICASE IRC3-RELATED"/>
    <property type="match status" value="1"/>
</dbReference>